<dbReference type="Gene3D" id="3.40.50.1460">
    <property type="match status" value="1"/>
</dbReference>
<dbReference type="InterPro" id="IPR001309">
    <property type="entry name" value="Pept_C14_p20"/>
</dbReference>
<dbReference type="GO" id="GO:0004197">
    <property type="term" value="F:cysteine-type endopeptidase activity"/>
    <property type="evidence" value="ECO:0007669"/>
    <property type="project" value="InterPro"/>
</dbReference>
<feature type="domain" description="Caspase family p20" evidence="1">
    <location>
        <begin position="17"/>
        <end position="81"/>
    </location>
</feature>
<comment type="caution">
    <text evidence="2">The sequence shown here is derived from an EMBL/GenBank/DDBJ whole genome shotgun (WGS) entry which is preliminary data.</text>
</comment>
<feature type="non-terminal residue" evidence="2">
    <location>
        <position position="134"/>
    </location>
</feature>
<dbReference type="GO" id="GO:0006508">
    <property type="term" value="P:proteolysis"/>
    <property type="evidence" value="ECO:0007669"/>
    <property type="project" value="InterPro"/>
</dbReference>
<evidence type="ECO:0000313" key="3">
    <source>
        <dbReference type="Proteomes" id="UP000023152"/>
    </source>
</evidence>
<dbReference type="EMBL" id="ASPP01044641">
    <property type="protein sequence ID" value="ETN99195.1"/>
    <property type="molecule type" value="Genomic_DNA"/>
</dbReference>
<organism evidence="2 3">
    <name type="scientific">Reticulomyxa filosa</name>
    <dbReference type="NCBI Taxonomy" id="46433"/>
    <lineage>
        <taxon>Eukaryota</taxon>
        <taxon>Sar</taxon>
        <taxon>Rhizaria</taxon>
        <taxon>Retaria</taxon>
        <taxon>Foraminifera</taxon>
        <taxon>Monothalamids</taxon>
        <taxon>Reticulomyxidae</taxon>
        <taxon>Reticulomyxa</taxon>
    </lineage>
</organism>
<keyword evidence="3" id="KW-1185">Reference proteome</keyword>
<gene>
    <name evidence="2" type="ORF">RFI_38286</name>
</gene>
<evidence type="ECO:0000259" key="1">
    <source>
        <dbReference type="PROSITE" id="PS50208"/>
    </source>
</evidence>
<protein>
    <submittedName>
        <fullName evidence="2">Caspase-1</fullName>
    </submittedName>
</protein>
<dbReference type="SUPFAM" id="SSF52129">
    <property type="entry name" value="Caspase-like"/>
    <property type="match status" value="1"/>
</dbReference>
<dbReference type="AlphaFoldDB" id="X6LCU0"/>
<dbReference type="InterPro" id="IPR052039">
    <property type="entry name" value="Caspase-related_regulators"/>
</dbReference>
<evidence type="ECO:0000313" key="2">
    <source>
        <dbReference type="EMBL" id="ETN99195.1"/>
    </source>
</evidence>
<dbReference type="PROSITE" id="PS50208">
    <property type="entry name" value="CASPASE_P20"/>
    <property type="match status" value="1"/>
</dbReference>
<dbReference type="OrthoDB" id="6114029at2759"/>
<accession>X6LCU0</accession>
<dbReference type="Proteomes" id="UP000023152">
    <property type="component" value="Unassembled WGS sequence"/>
</dbReference>
<reference evidence="2 3" key="1">
    <citation type="journal article" date="2013" name="Curr. Biol.">
        <title>The Genome of the Foraminiferan Reticulomyxa filosa.</title>
        <authorList>
            <person name="Glockner G."/>
            <person name="Hulsmann N."/>
            <person name="Schleicher M."/>
            <person name="Noegel A.A."/>
            <person name="Eichinger L."/>
            <person name="Gallinger C."/>
            <person name="Pawlowski J."/>
            <person name="Sierra R."/>
            <person name="Euteneuer U."/>
            <person name="Pillet L."/>
            <person name="Moustafa A."/>
            <person name="Platzer M."/>
            <person name="Groth M."/>
            <person name="Szafranski K."/>
            <person name="Schliwa M."/>
        </authorList>
    </citation>
    <scope>NUCLEOTIDE SEQUENCE [LARGE SCALE GENOMIC DNA]</scope>
</reference>
<feature type="non-terminal residue" evidence="2">
    <location>
        <position position="1"/>
    </location>
</feature>
<proteinExistence type="predicted"/>
<dbReference type="InterPro" id="IPR011600">
    <property type="entry name" value="Pept_C14_caspase"/>
</dbReference>
<sequence>DDVNEFLTALAFNHKLHKNKKQYDALIIIISGHGNEGDVLVTSDGEYLPIDEIKSFFDCNRMGSLKDCPKIFIIDICRGSNVPQIASGTQTKGKQGKEQNNIHNDNGFLMIWSTTKGYQVGDLPLFSESMKNTI</sequence>
<dbReference type="PANTHER" id="PTHR22576">
    <property type="entry name" value="MUCOSA ASSOCIATED LYMPHOID TISSUE LYMPHOMA TRANSLOCATION PROTEIN 1/PARACASPASE"/>
    <property type="match status" value="1"/>
</dbReference>
<dbReference type="Pfam" id="PF00656">
    <property type="entry name" value="Peptidase_C14"/>
    <property type="match status" value="1"/>
</dbReference>
<dbReference type="PANTHER" id="PTHR22576:SF41">
    <property type="entry name" value="CASPASE 14, APOPTOSIS-RELATED CYSTEINE PEPTIDASE"/>
    <property type="match status" value="1"/>
</dbReference>
<dbReference type="InterPro" id="IPR029030">
    <property type="entry name" value="Caspase-like_dom_sf"/>
</dbReference>
<name>X6LCU0_RETFI</name>